<organism evidence="1 2">
    <name type="scientific">[Clostridium] fimetarium</name>
    <dbReference type="NCBI Taxonomy" id="99656"/>
    <lineage>
        <taxon>Bacteria</taxon>
        <taxon>Bacillati</taxon>
        <taxon>Bacillota</taxon>
        <taxon>Clostridia</taxon>
        <taxon>Lachnospirales</taxon>
        <taxon>Lachnospiraceae</taxon>
    </lineage>
</organism>
<protein>
    <submittedName>
        <fullName evidence="1">Uncharacterized protein</fullName>
    </submittedName>
</protein>
<proteinExistence type="predicted"/>
<dbReference type="AlphaFoldDB" id="A0A1I0RS66"/>
<keyword evidence="2" id="KW-1185">Reference proteome</keyword>
<evidence type="ECO:0000313" key="1">
    <source>
        <dbReference type="EMBL" id="SEW43661.1"/>
    </source>
</evidence>
<name>A0A1I0RS66_9FIRM</name>
<sequence length="51" mass="6124">MMQIRMKGILYFCIPFLVKNRARNMKLLKNNRIIKTDTSIEIGEFNHEKII</sequence>
<dbReference type="STRING" id="99656.SAMN05421659_12136"/>
<evidence type="ECO:0000313" key="2">
    <source>
        <dbReference type="Proteomes" id="UP000199701"/>
    </source>
</evidence>
<dbReference type="EMBL" id="FOJI01000021">
    <property type="protein sequence ID" value="SEW43661.1"/>
    <property type="molecule type" value="Genomic_DNA"/>
</dbReference>
<accession>A0A1I0RS66</accession>
<reference evidence="1 2" key="1">
    <citation type="submission" date="2016-10" db="EMBL/GenBank/DDBJ databases">
        <authorList>
            <person name="de Groot N.N."/>
        </authorList>
    </citation>
    <scope>NUCLEOTIDE SEQUENCE [LARGE SCALE GENOMIC DNA]</scope>
    <source>
        <strain evidence="1 2">DSM 9179</strain>
    </source>
</reference>
<gene>
    <name evidence="1" type="ORF">SAMN05421659_12136</name>
</gene>
<dbReference type="Proteomes" id="UP000199701">
    <property type="component" value="Unassembled WGS sequence"/>
</dbReference>